<dbReference type="Proteomes" id="UP000789901">
    <property type="component" value="Unassembled WGS sequence"/>
</dbReference>
<name>A0ABN7XJV9_GIGMA</name>
<protein>
    <submittedName>
        <fullName evidence="1">6302_t:CDS:1</fullName>
    </submittedName>
</protein>
<gene>
    <name evidence="1" type="ORF">GMARGA_LOCUS43902</name>
</gene>
<evidence type="ECO:0000313" key="1">
    <source>
        <dbReference type="EMBL" id="CAG8855081.1"/>
    </source>
</evidence>
<feature type="non-terminal residue" evidence="1">
    <location>
        <position position="49"/>
    </location>
</feature>
<reference evidence="1 2" key="1">
    <citation type="submission" date="2021-06" db="EMBL/GenBank/DDBJ databases">
        <authorList>
            <person name="Kallberg Y."/>
            <person name="Tangrot J."/>
            <person name="Rosling A."/>
        </authorList>
    </citation>
    <scope>NUCLEOTIDE SEQUENCE [LARGE SCALE GENOMIC DNA]</scope>
    <source>
        <strain evidence="1 2">120-4 pot B 10/14</strain>
    </source>
</reference>
<dbReference type="EMBL" id="CAJVQB010145689">
    <property type="protein sequence ID" value="CAG8855081.1"/>
    <property type="molecule type" value="Genomic_DNA"/>
</dbReference>
<proteinExistence type="predicted"/>
<feature type="non-terminal residue" evidence="1">
    <location>
        <position position="1"/>
    </location>
</feature>
<accession>A0ABN7XJV9</accession>
<evidence type="ECO:0000313" key="2">
    <source>
        <dbReference type="Proteomes" id="UP000789901"/>
    </source>
</evidence>
<keyword evidence="2" id="KW-1185">Reference proteome</keyword>
<organism evidence="1 2">
    <name type="scientific">Gigaspora margarita</name>
    <dbReference type="NCBI Taxonomy" id="4874"/>
    <lineage>
        <taxon>Eukaryota</taxon>
        <taxon>Fungi</taxon>
        <taxon>Fungi incertae sedis</taxon>
        <taxon>Mucoromycota</taxon>
        <taxon>Glomeromycotina</taxon>
        <taxon>Glomeromycetes</taxon>
        <taxon>Diversisporales</taxon>
        <taxon>Gigasporaceae</taxon>
        <taxon>Gigaspora</taxon>
    </lineage>
</organism>
<sequence length="49" mass="5538">LSVPTCTPDPLILTQSLPNMPEHSTKDTGLHYNNYSPEINICVWVRTKL</sequence>
<comment type="caution">
    <text evidence="1">The sequence shown here is derived from an EMBL/GenBank/DDBJ whole genome shotgun (WGS) entry which is preliminary data.</text>
</comment>